<comment type="function">
    <text evidence="1">Cleaves beta-linked terminal galactosyl residues from gangliosides, glycoproteins, and glycosaminoglycans.</text>
</comment>
<evidence type="ECO:0000256" key="5">
    <source>
        <dbReference type="RuleBase" id="RU000675"/>
    </source>
</evidence>
<evidence type="ECO:0000256" key="8">
    <source>
        <dbReference type="SAM" id="SignalP"/>
    </source>
</evidence>
<evidence type="ECO:0000256" key="4">
    <source>
        <dbReference type="ARBA" id="ARBA00023295"/>
    </source>
</evidence>
<keyword evidence="4 5" id="KW-0326">Glycosidase</keyword>
<name>A0ABR4FY89_9EURO</name>
<organism evidence="12 13">
    <name type="scientific">Aspergillus keveii</name>
    <dbReference type="NCBI Taxonomy" id="714993"/>
    <lineage>
        <taxon>Eukaryota</taxon>
        <taxon>Fungi</taxon>
        <taxon>Dikarya</taxon>
        <taxon>Ascomycota</taxon>
        <taxon>Pezizomycotina</taxon>
        <taxon>Eurotiomycetes</taxon>
        <taxon>Eurotiomycetidae</taxon>
        <taxon>Eurotiales</taxon>
        <taxon>Aspergillaceae</taxon>
        <taxon>Aspergillus</taxon>
        <taxon>Aspergillus subgen. Nidulantes</taxon>
    </lineage>
</organism>
<evidence type="ECO:0000256" key="6">
    <source>
        <dbReference type="RuleBase" id="RU003679"/>
    </source>
</evidence>
<dbReference type="InterPro" id="IPR001944">
    <property type="entry name" value="Glycoside_Hdrlase_35"/>
</dbReference>
<comment type="catalytic activity">
    <reaction evidence="5">
        <text>Hydrolysis of terminal non-reducing beta-D-galactose residues in beta-D-galactosides.</text>
        <dbReference type="EC" id="3.2.1.23"/>
    </reaction>
</comment>
<protein>
    <recommendedName>
        <fullName evidence="5">Beta-galactosidase</fullName>
        <ecNumber evidence="5">3.2.1.23</ecNumber>
    </recommendedName>
</protein>
<dbReference type="InterPro" id="IPR008979">
    <property type="entry name" value="Galactose-bd-like_sf"/>
</dbReference>
<dbReference type="Gene3D" id="3.20.20.80">
    <property type="entry name" value="Glycosidases"/>
    <property type="match status" value="1"/>
</dbReference>
<feature type="chain" id="PRO_5047286788" description="Beta-galactosidase" evidence="8">
    <location>
        <begin position="19"/>
        <end position="617"/>
    </location>
</feature>
<feature type="domain" description="Glycoside hydrolase 35 catalytic" evidence="9">
    <location>
        <begin position="27"/>
        <end position="346"/>
    </location>
</feature>
<evidence type="ECO:0000256" key="2">
    <source>
        <dbReference type="ARBA" id="ARBA00009809"/>
    </source>
</evidence>
<gene>
    <name evidence="12" type="ORF">BJX66DRAFT_263795</name>
</gene>
<dbReference type="Pfam" id="PF21467">
    <property type="entry name" value="BetaGal_gal-bd"/>
    <property type="match status" value="1"/>
</dbReference>
<dbReference type="EMBL" id="JBFTWV010000083">
    <property type="protein sequence ID" value="KAL2788229.1"/>
    <property type="molecule type" value="Genomic_DNA"/>
</dbReference>
<dbReference type="InterPro" id="IPR048912">
    <property type="entry name" value="BetaGal1-like_ABD1"/>
</dbReference>
<dbReference type="PIRSF" id="PIRSF006336">
    <property type="entry name" value="B-gal"/>
    <property type="match status" value="1"/>
</dbReference>
<dbReference type="PRINTS" id="PR00742">
    <property type="entry name" value="GLHYDRLASE35"/>
</dbReference>
<dbReference type="InterPro" id="IPR031330">
    <property type="entry name" value="Gly_Hdrlase_35_cat"/>
</dbReference>
<feature type="region of interest" description="Disordered" evidence="7">
    <location>
        <begin position="597"/>
        <end position="617"/>
    </location>
</feature>
<feature type="domain" description="Beta-galactosidase 1-like first all-beta" evidence="10">
    <location>
        <begin position="389"/>
        <end position="493"/>
    </location>
</feature>
<reference evidence="12 13" key="1">
    <citation type="submission" date="2024-07" db="EMBL/GenBank/DDBJ databases">
        <title>Section-level genome sequencing and comparative genomics of Aspergillus sections Usti and Cavernicolus.</title>
        <authorList>
            <consortium name="Lawrence Berkeley National Laboratory"/>
            <person name="Nybo J.L."/>
            <person name="Vesth T.C."/>
            <person name="Theobald S."/>
            <person name="Frisvad J.C."/>
            <person name="Larsen T.O."/>
            <person name="Kjaerboelling I."/>
            <person name="Rothschild-Mancinelli K."/>
            <person name="Lyhne E.K."/>
            <person name="Kogle M.E."/>
            <person name="Barry K."/>
            <person name="Clum A."/>
            <person name="Na H."/>
            <person name="Ledsgaard L."/>
            <person name="Lin J."/>
            <person name="Lipzen A."/>
            <person name="Kuo A."/>
            <person name="Riley R."/>
            <person name="Mondo S."/>
            <person name="Labutti K."/>
            <person name="Haridas S."/>
            <person name="Pangalinan J."/>
            <person name="Salamov A.A."/>
            <person name="Simmons B.A."/>
            <person name="Magnuson J.K."/>
            <person name="Chen J."/>
            <person name="Drula E."/>
            <person name="Henrissat B."/>
            <person name="Wiebenga A."/>
            <person name="Lubbers R.J."/>
            <person name="Gomes A.C."/>
            <person name="Makela M.R."/>
            <person name="Stajich J."/>
            <person name="Grigoriev I.V."/>
            <person name="Mortensen U.H."/>
            <person name="De Vries R.P."/>
            <person name="Baker S.E."/>
            <person name="Andersen M.R."/>
        </authorList>
    </citation>
    <scope>NUCLEOTIDE SEQUENCE [LARGE SCALE GENOMIC DNA]</scope>
    <source>
        <strain evidence="12 13">CBS 209.92</strain>
    </source>
</reference>
<dbReference type="SUPFAM" id="SSF49785">
    <property type="entry name" value="Galactose-binding domain-like"/>
    <property type="match status" value="1"/>
</dbReference>
<dbReference type="PANTHER" id="PTHR23421">
    <property type="entry name" value="BETA-GALACTOSIDASE RELATED"/>
    <property type="match status" value="1"/>
</dbReference>
<dbReference type="EC" id="3.2.1.23" evidence="5"/>
<feature type="domain" description="Beta-galactosidase galactose-binding" evidence="11">
    <location>
        <begin position="524"/>
        <end position="582"/>
    </location>
</feature>
<evidence type="ECO:0000256" key="7">
    <source>
        <dbReference type="SAM" id="MobiDB-lite"/>
    </source>
</evidence>
<dbReference type="Pfam" id="PF21317">
    <property type="entry name" value="BetaGal_ABD_1"/>
    <property type="match status" value="1"/>
</dbReference>
<dbReference type="InterPro" id="IPR019801">
    <property type="entry name" value="Glyco_hydro_35_CS"/>
</dbReference>
<dbReference type="InterPro" id="IPR026283">
    <property type="entry name" value="B-gal_1-like"/>
</dbReference>
<dbReference type="InterPro" id="IPR048913">
    <property type="entry name" value="BetaGal_gal-bd"/>
</dbReference>
<evidence type="ECO:0000259" key="9">
    <source>
        <dbReference type="Pfam" id="PF01301"/>
    </source>
</evidence>
<keyword evidence="3 5" id="KW-0378">Hydrolase</keyword>
<comment type="similarity">
    <text evidence="2 6">Belongs to the glycosyl hydrolase 35 family.</text>
</comment>
<dbReference type="GO" id="GO:0016787">
    <property type="term" value="F:hydrolase activity"/>
    <property type="evidence" value="ECO:0007669"/>
    <property type="project" value="UniProtKB-KW"/>
</dbReference>
<sequence length="617" mass="68676">MRKSQLLVALAAVPLSAADFTWSGSDFLLDGEKFIMLGGQMDPYRVPAELWDDRLAMARAMGLNTIFSYIYWDELEPRQGEYNTQGTNDIASFIEKADAHGLKVVIRPGPYICGEHEYGGFPWWLANIEAMQVRANNKPFLDASAEYLNWLGSWLEPYFANNGGPILMAQVENEYGFYGNDHAYTGALADIFTHAFPNLTLYTNDGAGQAIKDGSIPGILAVTDGGIDGFNNRDQWIDPSSKGPYLDGEYYITWIDHWGQTQGHRWSENDPNGIARFQSDLSTVIDDGNSISIYMFHGGTNWGFSMGANWDNNAYNAITTSYDYGAPLDESGRPNAIYHALRSTIAARFDGIPDVPTKPPMSSTHPIHIKPYLSLFDALPPKHSSVKTPQTFEQLGQKSGFVLYRWKATRATSGALALGDGPRDRVLVFVNKKRVAIVDSRVQNRTDVHLDLKRGDVLDLLVENYGRINFGDHLVDQRKGIVGDVYVGSVRAHPLDQYHLPCDQPGESGHHVPPPSHLGPLSPPAWYQGTFDMETPGDTWLELPGWIRGVVYVNGHNLGRYWIVGPQQQLYVPGVWLKKRHNDVRVLNLEITGDEGPIQGIDTRTWANNQDPDGPAP</sequence>
<proteinExistence type="inferred from homology"/>
<keyword evidence="8" id="KW-0732">Signal</keyword>
<evidence type="ECO:0000259" key="11">
    <source>
        <dbReference type="Pfam" id="PF21467"/>
    </source>
</evidence>
<evidence type="ECO:0000256" key="1">
    <source>
        <dbReference type="ARBA" id="ARBA00002691"/>
    </source>
</evidence>
<dbReference type="Pfam" id="PF01301">
    <property type="entry name" value="Glyco_hydro_35"/>
    <property type="match status" value="1"/>
</dbReference>
<evidence type="ECO:0000313" key="12">
    <source>
        <dbReference type="EMBL" id="KAL2788229.1"/>
    </source>
</evidence>
<dbReference type="PROSITE" id="PS01182">
    <property type="entry name" value="GLYCOSYL_HYDROL_F35"/>
    <property type="match status" value="1"/>
</dbReference>
<dbReference type="Gene3D" id="2.60.120.260">
    <property type="entry name" value="Galactose-binding domain-like"/>
    <property type="match status" value="2"/>
</dbReference>
<dbReference type="SUPFAM" id="SSF51445">
    <property type="entry name" value="(Trans)glycosidases"/>
    <property type="match status" value="1"/>
</dbReference>
<feature type="signal peptide" evidence="8">
    <location>
        <begin position="1"/>
        <end position="18"/>
    </location>
</feature>
<comment type="caution">
    <text evidence="12">The sequence shown here is derived from an EMBL/GenBank/DDBJ whole genome shotgun (WGS) entry which is preliminary data.</text>
</comment>
<accession>A0ABR4FY89</accession>
<dbReference type="Proteomes" id="UP001610563">
    <property type="component" value="Unassembled WGS sequence"/>
</dbReference>
<evidence type="ECO:0000259" key="10">
    <source>
        <dbReference type="Pfam" id="PF21317"/>
    </source>
</evidence>
<evidence type="ECO:0000256" key="3">
    <source>
        <dbReference type="ARBA" id="ARBA00022801"/>
    </source>
</evidence>
<dbReference type="InterPro" id="IPR017853">
    <property type="entry name" value="GH"/>
</dbReference>
<evidence type="ECO:0000313" key="13">
    <source>
        <dbReference type="Proteomes" id="UP001610563"/>
    </source>
</evidence>
<keyword evidence="13" id="KW-1185">Reference proteome</keyword>